<dbReference type="EMBL" id="AMQN01023166">
    <property type="status" value="NOT_ANNOTATED_CDS"/>
    <property type="molecule type" value="Genomic_DNA"/>
</dbReference>
<keyword evidence="4" id="KW-1185">Reference proteome</keyword>
<accession>R7UI49</accession>
<sequence>QYLGCYRSGDRNERALNVSQYSIQRFEIWKANGNSGCNRECGKHGFTFAGTEDGNECYCDNRYDYGRYGRSQHSCRTQCIRNNDETCGGDHYFQIHSDINECTDEKLVHREQYHFPFNIGKTYESYATYKDCHTYVNECERGLYDVDCHTCVNLVGGHTCVCNDRYVLDFKRNRERCIVLPNCVTRPGAVYYCLWWNADKKADAVPKVLDAETMEIMIFNNNEKFQNELAQRLQCCAAIN</sequence>
<dbReference type="EMBL" id="AMQN01023167">
    <property type="status" value="NOT_ANNOTATED_CDS"/>
    <property type="molecule type" value="Genomic_DNA"/>
</dbReference>
<gene>
    <name evidence="2" type="ORF">CAPTEDRAFT_195224</name>
</gene>
<name>R7UI49_CAPTE</name>
<dbReference type="AlphaFoldDB" id="R7UI49"/>
<evidence type="ECO:0000313" key="2">
    <source>
        <dbReference type="EMBL" id="ELU05895.1"/>
    </source>
</evidence>
<protein>
    <recommendedName>
        <fullName evidence="1">WSC domain-containing protein</fullName>
    </recommendedName>
</protein>
<organism evidence="2">
    <name type="scientific">Capitella teleta</name>
    <name type="common">Polychaete worm</name>
    <dbReference type="NCBI Taxonomy" id="283909"/>
    <lineage>
        <taxon>Eukaryota</taxon>
        <taxon>Metazoa</taxon>
        <taxon>Spiralia</taxon>
        <taxon>Lophotrochozoa</taxon>
        <taxon>Annelida</taxon>
        <taxon>Polychaeta</taxon>
        <taxon>Sedentaria</taxon>
        <taxon>Scolecida</taxon>
        <taxon>Capitellidae</taxon>
        <taxon>Capitella</taxon>
    </lineage>
</organism>
<dbReference type="SMART" id="SM00321">
    <property type="entry name" value="WSC"/>
    <property type="match status" value="1"/>
</dbReference>
<reference evidence="2 4" key="2">
    <citation type="journal article" date="2013" name="Nature">
        <title>Insights into bilaterian evolution from three spiralian genomes.</title>
        <authorList>
            <person name="Simakov O."/>
            <person name="Marletaz F."/>
            <person name="Cho S.J."/>
            <person name="Edsinger-Gonzales E."/>
            <person name="Havlak P."/>
            <person name="Hellsten U."/>
            <person name="Kuo D.H."/>
            <person name="Larsson T."/>
            <person name="Lv J."/>
            <person name="Arendt D."/>
            <person name="Savage R."/>
            <person name="Osoegawa K."/>
            <person name="de Jong P."/>
            <person name="Grimwood J."/>
            <person name="Chapman J.A."/>
            <person name="Shapiro H."/>
            <person name="Aerts A."/>
            <person name="Otillar R.P."/>
            <person name="Terry A.Y."/>
            <person name="Boore J.L."/>
            <person name="Grigoriev I.V."/>
            <person name="Lindberg D.R."/>
            <person name="Seaver E.C."/>
            <person name="Weisblat D.A."/>
            <person name="Putnam N.H."/>
            <person name="Rokhsar D.S."/>
        </authorList>
    </citation>
    <scope>NUCLEOTIDE SEQUENCE</scope>
    <source>
        <strain evidence="2 4">I ESC-2004</strain>
    </source>
</reference>
<dbReference type="Pfam" id="PF01822">
    <property type="entry name" value="WSC"/>
    <property type="match status" value="1"/>
</dbReference>
<dbReference type="EnsemblMetazoa" id="CapteT195224">
    <property type="protein sequence ID" value="CapteP195224"/>
    <property type="gene ID" value="CapteG195224"/>
</dbReference>
<dbReference type="PROSITE" id="PS51212">
    <property type="entry name" value="WSC"/>
    <property type="match status" value="1"/>
</dbReference>
<dbReference type="STRING" id="283909.R7UI49"/>
<dbReference type="EMBL" id="KB301133">
    <property type="protein sequence ID" value="ELU05895.1"/>
    <property type="molecule type" value="Genomic_DNA"/>
</dbReference>
<dbReference type="Proteomes" id="UP000014760">
    <property type="component" value="Unassembled WGS sequence"/>
</dbReference>
<evidence type="ECO:0000313" key="3">
    <source>
        <dbReference type="EnsemblMetazoa" id="CapteP195224"/>
    </source>
</evidence>
<reference evidence="3" key="3">
    <citation type="submission" date="2015-06" db="UniProtKB">
        <authorList>
            <consortium name="EnsemblMetazoa"/>
        </authorList>
    </citation>
    <scope>IDENTIFICATION</scope>
</reference>
<proteinExistence type="predicted"/>
<dbReference type="Gene3D" id="2.10.25.10">
    <property type="entry name" value="Laminin"/>
    <property type="match status" value="1"/>
</dbReference>
<dbReference type="InterPro" id="IPR002889">
    <property type="entry name" value="WSC_carb-bd"/>
</dbReference>
<evidence type="ECO:0000313" key="4">
    <source>
        <dbReference type="Proteomes" id="UP000014760"/>
    </source>
</evidence>
<evidence type="ECO:0000259" key="1">
    <source>
        <dbReference type="PROSITE" id="PS51212"/>
    </source>
</evidence>
<feature type="non-terminal residue" evidence="2">
    <location>
        <position position="1"/>
    </location>
</feature>
<feature type="domain" description="WSC" evidence="1">
    <location>
        <begin position="1"/>
        <end position="99"/>
    </location>
</feature>
<reference evidence="4" key="1">
    <citation type="submission" date="2012-12" db="EMBL/GenBank/DDBJ databases">
        <authorList>
            <person name="Hellsten U."/>
            <person name="Grimwood J."/>
            <person name="Chapman J.A."/>
            <person name="Shapiro H."/>
            <person name="Aerts A."/>
            <person name="Otillar R.P."/>
            <person name="Terry A.Y."/>
            <person name="Boore J.L."/>
            <person name="Simakov O."/>
            <person name="Marletaz F."/>
            <person name="Cho S.-J."/>
            <person name="Edsinger-Gonzales E."/>
            <person name="Havlak P."/>
            <person name="Kuo D.-H."/>
            <person name="Larsson T."/>
            <person name="Lv J."/>
            <person name="Arendt D."/>
            <person name="Savage R."/>
            <person name="Osoegawa K."/>
            <person name="de Jong P."/>
            <person name="Lindberg D.R."/>
            <person name="Seaver E.C."/>
            <person name="Weisblat D.A."/>
            <person name="Putnam N.H."/>
            <person name="Grigoriev I.V."/>
            <person name="Rokhsar D.S."/>
        </authorList>
    </citation>
    <scope>NUCLEOTIDE SEQUENCE</scope>
    <source>
        <strain evidence="4">I ESC-2004</strain>
    </source>
</reference>
<dbReference type="OrthoDB" id="6064659at2759"/>
<dbReference type="HOGENOM" id="CLU_1158855_0_0_1"/>